<accession>A0A521F675</accession>
<keyword evidence="1" id="KW-0732">Signal</keyword>
<name>A0A521F675_9BACT</name>
<feature type="domain" description="Cadherin" evidence="2">
    <location>
        <begin position="783"/>
        <end position="883"/>
    </location>
</feature>
<feature type="domain" description="Cadherin" evidence="2">
    <location>
        <begin position="880"/>
        <end position="984"/>
    </location>
</feature>
<dbReference type="GO" id="GO:0007156">
    <property type="term" value="P:homophilic cell adhesion via plasma membrane adhesion molecules"/>
    <property type="evidence" value="ECO:0007669"/>
    <property type="project" value="InterPro"/>
</dbReference>
<dbReference type="PANTHER" id="PTHR46769">
    <property type="entry name" value="POLYCYSTIC KIDNEY AND HEPATIC DISEASE 1 (AUTOSOMAL RECESSIVE)-LIKE 1"/>
    <property type="match status" value="1"/>
</dbReference>
<dbReference type="InterPro" id="IPR014756">
    <property type="entry name" value="Ig_E-set"/>
</dbReference>
<dbReference type="SUPFAM" id="SSF49313">
    <property type="entry name" value="Cadherin-like"/>
    <property type="match status" value="3"/>
</dbReference>
<dbReference type="Pfam" id="PF07581">
    <property type="entry name" value="Glug"/>
    <property type="match status" value="2"/>
</dbReference>
<dbReference type="InterPro" id="IPR040853">
    <property type="entry name" value="RapA2_cadherin-like"/>
</dbReference>
<dbReference type="Pfam" id="PF01833">
    <property type="entry name" value="TIG"/>
    <property type="match status" value="6"/>
</dbReference>
<dbReference type="InterPro" id="IPR002126">
    <property type="entry name" value="Cadherin-like_dom"/>
</dbReference>
<dbReference type="Proteomes" id="UP000317593">
    <property type="component" value="Unassembled WGS sequence"/>
</dbReference>
<dbReference type="InterPro" id="IPR011493">
    <property type="entry name" value="GLUG"/>
</dbReference>
<dbReference type="GO" id="GO:0016020">
    <property type="term" value="C:membrane"/>
    <property type="evidence" value="ECO:0007669"/>
    <property type="project" value="InterPro"/>
</dbReference>
<evidence type="ECO:0000313" key="3">
    <source>
        <dbReference type="EMBL" id="SMO91604.1"/>
    </source>
</evidence>
<sequence length="1400" mass="143994">MFKSINFRMKKTTRYLSWFTFILICGITLTISCTDNGGGPQQSSIEISRISPDSGRVGSKVTVYSENIDPIHENNQIELNGIDIPILSYGSNSLVFEVPEGATSGPVTLRVQGKVASGPYFKVLTKGPEIAAVTPARGGPGTQVTITGEYFLPPSMLAKTSADSTAQGPRPVTGDSVQADTTEVTLKAKGEPASNINGLPVSVSFGDELAPLLSLSATEIIVEVPEKATSSSLKVTVGSKTATSNGFTLLRQPLIEKVTPTAGPAGTKVTITGHYFSSQRDSNQVRFNGTAATILLTDSTKLIAAVPHDATTGLIEIISNGQAITGPTFTVSETPVPQPGISDLSPKLGPAGTQVTITGQNFSSTADENTITFNGTKASVSSASETELVATVPQGATNGPVKVTVDDQTAEGPSFTVTEDPDKQLSITNISPKEGPVGTTVTITGQNFSPMADENTVTFNGTKASVSSASTTELVVAIPQNATSGPVNVSVGSQTATGPTFTVSEAPVPQPGISDLSPKSGPAGTQVTITGQNFSSTADENTVTFNGTEASVSSASETELVATVPQAATNGPVKVTVDNQTAGGPSFTVTEDPDKQLSITNISPKEGPVGTTVTITGINFSTTASENVVTFNGSQATVSSASTTELVANVPSGTTSGPVTVKVGSQTATGPTFTVGNNAAPTITGEGSFTVEENTTAVATITASDPDGDALTFGLSGGTDRGAFSIDENSGALAFSTAPDFDNPGDENADNSYQVEVKVSDSSVSVTKTITVTVTNVDEAPVMVSPAILQADENSTDAGTIVANDPEGNAVTYIVTGGDDAQALTLDQNSGKLTFNTAPDFESPADANTDNRYETEVTLSDGNLNTTKTVTITLQNVNEAPVITSATSFETQENSTTVGTITASDPEGDALDFALLSGTKGTLTFSTDASSGEITISPAPDFETPRDDNSDNTYEMDVSVADGVLYTTQLVKITVTNVAEVPSIDRGTIRTSNSQTYLLNRTNQENVFRFDPVPAGTDLNNALNFSLGTSLSADLATSATVTGGADGGLFSVNSLNVYAIHLDGPILNYNHSADGNAHEYRFTVTAENAAGVTQPYTIIIPVQNPFTQGSGTAADPYQVETIDQLQVVNQFLDAHFVQATNIDASATAGWNGGQGFKPIGDYNTGFSGSYDGDGYTISGLTMDRTQSNVYGLFGVLASRGQLSNVRLTNIDITTDDTAGGLVGGNQGTITDSYVSGTITSSTNGTTGGLVGENNGVIRKSYSLANVNGRANVGGLVGTNYYGTITNSYATGNVDASLTIAGGLVGNNKSVIEHSYATGAVSAGSTAGGLVGYEDTRFASVTATESYWDTQTTGLATSDGGTGLATSQMQGSAAETNMIGFDFTNVWQTNAGDYPSLRSNP</sequence>
<evidence type="ECO:0000256" key="1">
    <source>
        <dbReference type="ARBA" id="ARBA00022729"/>
    </source>
</evidence>
<dbReference type="InterPro" id="IPR013783">
    <property type="entry name" value="Ig-like_fold"/>
</dbReference>
<dbReference type="SMART" id="SM00112">
    <property type="entry name" value="CA"/>
    <property type="match status" value="3"/>
</dbReference>
<dbReference type="InterPro" id="IPR002909">
    <property type="entry name" value="IPT_dom"/>
</dbReference>
<dbReference type="SMART" id="SM00429">
    <property type="entry name" value="IPT"/>
    <property type="match status" value="6"/>
</dbReference>
<dbReference type="EMBL" id="FXTH01000024">
    <property type="protein sequence ID" value="SMO91604.1"/>
    <property type="molecule type" value="Genomic_DNA"/>
</dbReference>
<dbReference type="InterPro" id="IPR052387">
    <property type="entry name" value="Fibrocystin"/>
</dbReference>
<dbReference type="PANTHER" id="PTHR46769:SF2">
    <property type="entry name" value="FIBROCYSTIN-L ISOFORM 2 PRECURSOR-RELATED"/>
    <property type="match status" value="1"/>
</dbReference>
<dbReference type="Gene3D" id="2.60.40.60">
    <property type="entry name" value="Cadherins"/>
    <property type="match status" value="3"/>
</dbReference>
<dbReference type="Gene3D" id="2.60.40.10">
    <property type="entry name" value="Immunoglobulins"/>
    <property type="match status" value="7"/>
</dbReference>
<dbReference type="PROSITE" id="PS50268">
    <property type="entry name" value="CADHERIN_2"/>
    <property type="match status" value="3"/>
</dbReference>
<evidence type="ECO:0000313" key="4">
    <source>
        <dbReference type="Proteomes" id="UP000317593"/>
    </source>
</evidence>
<dbReference type="OrthoDB" id="670826at2"/>
<keyword evidence="4" id="KW-1185">Reference proteome</keyword>
<dbReference type="GO" id="GO:0005509">
    <property type="term" value="F:calcium ion binding"/>
    <property type="evidence" value="ECO:0007669"/>
    <property type="project" value="InterPro"/>
</dbReference>
<dbReference type="InterPro" id="IPR015919">
    <property type="entry name" value="Cadherin-like_sf"/>
</dbReference>
<dbReference type="Gene3D" id="2.160.20.110">
    <property type="match status" value="1"/>
</dbReference>
<feature type="domain" description="Cadherin" evidence="2">
    <location>
        <begin position="683"/>
        <end position="788"/>
    </location>
</feature>
<dbReference type="CDD" id="cd00603">
    <property type="entry name" value="IPT_PCSR"/>
    <property type="match status" value="6"/>
</dbReference>
<dbReference type="CDD" id="cd11304">
    <property type="entry name" value="Cadherin_repeat"/>
    <property type="match status" value="3"/>
</dbReference>
<gene>
    <name evidence="3" type="ORF">SAMN06265218_12418</name>
</gene>
<dbReference type="Pfam" id="PF17803">
    <property type="entry name" value="Cadherin_4"/>
    <property type="match status" value="1"/>
</dbReference>
<dbReference type="PROSITE" id="PS51257">
    <property type="entry name" value="PROKAR_LIPOPROTEIN"/>
    <property type="match status" value="1"/>
</dbReference>
<dbReference type="Pfam" id="PF17963">
    <property type="entry name" value="Big_9"/>
    <property type="match status" value="1"/>
</dbReference>
<protein>
    <submittedName>
        <fullName evidence="3">The GLUG motif-containing protein</fullName>
    </submittedName>
</protein>
<dbReference type="SUPFAM" id="SSF81296">
    <property type="entry name" value="E set domains"/>
    <property type="match status" value="7"/>
</dbReference>
<organism evidence="3 4">
    <name type="scientific">Fodinibius sediminis</name>
    <dbReference type="NCBI Taxonomy" id="1214077"/>
    <lineage>
        <taxon>Bacteria</taxon>
        <taxon>Pseudomonadati</taxon>
        <taxon>Balneolota</taxon>
        <taxon>Balneolia</taxon>
        <taxon>Balneolales</taxon>
        <taxon>Balneolaceae</taxon>
        <taxon>Fodinibius</taxon>
    </lineage>
</organism>
<reference evidence="3 4" key="1">
    <citation type="submission" date="2017-05" db="EMBL/GenBank/DDBJ databases">
        <authorList>
            <person name="Varghese N."/>
            <person name="Submissions S."/>
        </authorList>
    </citation>
    <scope>NUCLEOTIDE SEQUENCE [LARGE SCALE GENOMIC DNA]</scope>
    <source>
        <strain evidence="3 4">DSM 21194</strain>
    </source>
</reference>
<proteinExistence type="predicted"/>
<evidence type="ECO:0000259" key="2">
    <source>
        <dbReference type="PROSITE" id="PS50268"/>
    </source>
</evidence>